<name>A0A482XCI6_LAOST</name>
<comment type="similarity">
    <text evidence="6">Belongs to the metallo-dependent hydrolases superfamily. Phosphotriesterase family.</text>
</comment>
<evidence type="ECO:0000256" key="1">
    <source>
        <dbReference type="ARBA" id="ARBA00020475"/>
    </source>
</evidence>
<feature type="binding site" evidence="5">
    <location>
        <position position="230"/>
    </location>
    <ligand>
        <name>a divalent metal cation</name>
        <dbReference type="ChEBI" id="CHEBI:60240"/>
        <label>2</label>
    </ligand>
</feature>
<dbReference type="Pfam" id="PF02126">
    <property type="entry name" value="PTE"/>
    <property type="match status" value="1"/>
</dbReference>
<feature type="binding site" evidence="5">
    <location>
        <position position="201"/>
    </location>
    <ligand>
        <name>a divalent metal cation</name>
        <dbReference type="ChEBI" id="CHEBI:60240"/>
        <label>2</label>
    </ligand>
</feature>
<proteinExistence type="inferred from homology"/>
<dbReference type="SUPFAM" id="SSF51556">
    <property type="entry name" value="Metallo-dependent hydrolases"/>
    <property type="match status" value="1"/>
</dbReference>
<comment type="caution">
    <text evidence="6">Lacks conserved residue(s) required for the propagation of feature annotation.</text>
</comment>
<feature type="binding site" evidence="5">
    <location>
        <position position="25"/>
    </location>
    <ligand>
        <name>a divalent metal cation</name>
        <dbReference type="ChEBI" id="CHEBI:60240"/>
        <label>1</label>
    </ligand>
</feature>
<accession>A0A482XCI6</accession>
<dbReference type="AlphaFoldDB" id="A0A482XCI6"/>
<feature type="binding site" evidence="5">
    <location>
        <position position="169"/>
    </location>
    <ligand>
        <name>a divalent metal cation</name>
        <dbReference type="ChEBI" id="CHEBI:60240"/>
        <label>2</label>
    </ligand>
</feature>
<dbReference type="FunCoup" id="A0A482XCI6">
    <property type="interactions" value="1"/>
</dbReference>
<sequence>MSSNVNTVLGKVSVHKLGRTLTHEHVTLSFDKFYSPPPRHLEPFLSGSISLGNIGIVRQYPYSCKYNLEFRGPEVDEAVIEDLQFFKRCGGGTIIENTTYGLNRNIPLMLRASKETGVNIILGTGYYTSGVQGKSALSKSSEEMYNYMKAELVDGCLGFPDVKCGMIAEQASSWPIDDFEKRAIQSAAKVQLEVNCAVSFHPGRDPEAPFEILRIFQEAGGKASRSVMSHLDRTLMTEESLLEYAALGGFCQFDLFGTECSLYQLNLSVDMRSDAQRIDQIISLINNSGDDKILVSHDIHTKHRLIKFGGHGFSHLLNNVVPKMLVKGISQRQIDKIFMDNPATMLCG</sequence>
<dbReference type="STRING" id="195883.A0A482XCI6"/>
<reference evidence="7 8" key="1">
    <citation type="journal article" date="2017" name="Gigascience">
        <title>Genome sequence of the small brown planthopper, Laodelphax striatellus.</title>
        <authorList>
            <person name="Zhu J."/>
            <person name="Jiang F."/>
            <person name="Wang X."/>
            <person name="Yang P."/>
            <person name="Bao Y."/>
            <person name="Zhao W."/>
            <person name="Wang W."/>
            <person name="Lu H."/>
            <person name="Wang Q."/>
            <person name="Cui N."/>
            <person name="Li J."/>
            <person name="Chen X."/>
            <person name="Luo L."/>
            <person name="Yu J."/>
            <person name="Kang L."/>
            <person name="Cui F."/>
        </authorList>
    </citation>
    <scope>NUCLEOTIDE SEQUENCE [LARGE SCALE GENOMIC DNA]</scope>
    <source>
        <strain evidence="7">Lst14</strain>
    </source>
</reference>
<dbReference type="InParanoid" id="A0A482XCI6"/>
<dbReference type="GO" id="GO:0008270">
    <property type="term" value="F:zinc ion binding"/>
    <property type="evidence" value="ECO:0007669"/>
    <property type="project" value="InterPro"/>
</dbReference>
<evidence type="ECO:0000313" key="7">
    <source>
        <dbReference type="EMBL" id="RZF43198.1"/>
    </source>
</evidence>
<dbReference type="SMR" id="A0A482XCI6"/>
<keyword evidence="3" id="KW-0378">Hydrolase</keyword>
<gene>
    <name evidence="7" type="ORF">LSTR_LSTR013878</name>
</gene>
<evidence type="ECO:0000313" key="8">
    <source>
        <dbReference type="Proteomes" id="UP000291343"/>
    </source>
</evidence>
<evidence type="ECO:0000256" key="4">
    <source>
        <dbReference type="ARBA" id="ARBA00029607"/>
    </source>
</evidence>
<organism evidence="7 8">
    <name type="scientific">Laodelphax striatellus</name>
    <name type="common">Small brown planthopper</name>
    <name type="synonym">Delphax striatella</name>
    <dbReference type="NCBI Taxonomy" id="195883"/>
    <lineage>
        <taxon>Eukaryota</taxon>
        <taxon>Metazoa</taxon>
        <taxon>Ecdysozoa</taxon>
        <taxon>Arthropoda</taxon>
        <taxon>Hexapoda</taxon>
        <taxon>Insecta</taxon>
        <taxon>Pterygota</taxon>
        <taxon>Neoptera</taxon>
        <taxon>Paraneoptera</taxon>
        <taxon>Hemiptera</taxon>
        <taxon>Auchenorrhyncha</taxon>
        <taxon>Fulgoroidea</taxon>
        <taxon>Delphacidae</taxon>
        <taxon>Criomorphinae</taxon>
        <taxon>Laodelphax</taxon>
    </lineage>
</organism>
<dbReference type="InterPro" id="IPR001559">
    <property type="entry name" value="Phosphotriesterase"/>
</dbReference>
<dbReference type="EMBL" id="QKKF02012883">
    <property type="protein sequence ID" value="RZF43198.1"/>
    <property type="molecule type" value="Genomic_DNA"/>
</dbReference>
<keyword evidence="2 5" id="KW-0479">Metal-binding</keyword>
<feature type="binding site" evidence="5">
    <location>
        <position position="298"/>
    </location>
    <ligand>
        <name>a divalent metal cation</name>
        <dbReference type="ChEBI" id="CHEBI:60240"/>
        <label>1</label>
    </ligand>
</feature>
<evidence type="ECO:0000256" key="5">
    <source>
        <dbReference type="PIRSR" id="PIRSR601559-52"/>
    </source>
</evidence>
<dbReference type="PANTHER" id="PTHR10819">
    <property type="entry name" value="PHOSPHOTRIESTERASE-RELATED"/>
    <property type="match status" value="1"/>
</dbReference>
<evidence type="ECO:0000256" key="3">
    <source>
        <dbReference type="ARBA" id="ARBA00022801"/>
    </source>
</evidence>
<dbReference type="PANTHER" id="PTHR10819:SF3">
    <property type="entry name" value="PHOSPHOTRIESTERASE-RELATED PROTEIN"/>
    <property type="match status" value="1"/>
</dbReference>
<dbReference type="InterPro" id="IPR032466">
    <property type="entry name" value="Metal_Hydrolase"/>
</dbReference>
<keyword evidence="8" id="KW-1185">Reference proteome</keyword>
<feature type="binding site" evidence="5">
    <location>
        <position position="23"/>
    </location>
    <ligand>
        <name>a divalent metal cation</name>
        <dbReference type="ChEBI" id="CHEBI:60240"/>
        <label>1</label>
    </ligand>
</feature>
<dbReference type="GO" id="GO:0016788">
    <property type="term" value="F:hydrolase activity, acting on ester bonds"/>
    <property type="evidence" value="ECO:0007669"/>
    <property type="project" value="InterPro"/>
</dbReference>
<dbReference type="Gene3D" id="3.20.20.140">
    <property type="entry name" value="Metal-dependent hydrolases"/>
    <property type="match status" value="1"/>
</dbReference>
<dbReference type="PROSITE" id="PS01322">
    <property type="entry name" value="PHOSPHOTRIESTERASE_1"/>
    <property type="match status" value="1"/>
</dbReference>
<evidence type="ECO:0000256" key="6">
    <source>
        <dbReference type="PROSITE-ProRule" id="PRU00679"/>
    </source>
</evidence>
<comment type="cofactor">
    <cofactor evidence="5">
        <name>a divalent metal cation</name>
        <dbReference type="ChEBI" id="CHEBI:60240"/>
    </cofactor>
    <text evidence="5">Binds 2 divalent metal cations per subunit.</text>
</comment>
<dbReference type="OrthoDB" id="9998343at2759"/>
<comment type="caution">
    <text evidence="7">The sequence shown here is derived from an EMBL/GenBank/DDBJ whole genome shotgun (WGS) entry which is preliminary data.</text>
</comment>
<dbReference type="Proteomes" id="UP000291343">
    <property type="component" value="Unassembled WGS sequence"/>
</dbReference>
<protein>
    <recommendedName>
        <fullName evidence="1">Phosphotriesterase-related protein</fullName>
    </recommendedName>
    <alternativeName>
        <fullName evidence="4">Parathion hydrolase-related protein</fullName>
    </alternativeName>
</protein>
<evidence type="ECO:0000256" key="2">
    <source>
        <dbReference type="ARBA" id="ARBA00022723"/>
    </source>
</evidence>
<feature type="binding site" evidence="5">
    <location>
        <position position="169"/>
    </location>
    <ligand>
        <name>a divalent metal cation</name>
        <dbReference type="ChEBI" id="CHEBI:60240"/>
        <label>1</label>
    </ligand>
</feature>
<dbReference type="InterPro" id="IPR017947">
    <property type="entry name" value="AryldialkylPase_Zn-BS"/>
</dbReference>
<dbReference type="PROSITE" id="PS51347">
    <property type="entry name" value="PHOSPHOTRIESTERASE_2"/>
    <property type="match status" value="1"/>
</dbReference>